<name>A0ABT1A8C1_9PSEU</name>
<organism evidence="1 2">
    <name type="scientific">Pseudonocardia humida</name>
    <dbReference type="NCBI Taxonomy" id="2800819"/>
    <lineage>
        <taxon>Bacteria</taxon>
        <taxon>Bacillati</taxon>
        <taxon>Actinomycetota</taxon>
        <taxon>Actinomycetes</taxon>
        <taxon>Pseudonocardiales</taxon>
        <taxon>Pseudonocardiaceae</taxon>
        <taxon>Pseudonocardia</taxon>
    </lineage>
</organism>
<dbReference type="SUPFAM" id="SSF88713">
    <property type="entry name" value="Glycoside hydrolase/deacetylase"/>
    <property type="match status" value="1"/>
</dbReference>
<protein>
    <submittedName>
        <fullName evidence="1">DUF2334 domain-containing protein</fullName>
    </submittedName>
</protein>
<dbReference type="RefSeq" id="WP_252444056.1">
    <property type="nucleotide sequence ID" value="NZ_JAGSOV010000063.1"/>
</dbReference>
<gene>
    <name evidence="1" type="ORF">KDL28_29805</name>
</gene>
<accession>A0ABT1A8C1</accession>
<dbReference type="EMBL" id="JAGSOV010000063">
    <property type="protein sequence ID" value="MCO1659275.1"/>
    <property type="molecule type" value="Genomic_DNA"/>
</dbReference>
<dbReference type="InterPro" id="IPR011330">
    <property type="entry name" value="Glyco_hydro/deAcase_b/a-brl"/>
</dbReference>
<comment type="caution">
    <text evidence="1">The sequence shown here is derived from an EMBL/GenBank/DDBJ whole genome shotgun (WGS) entry which is preliminary data.</text>
</comment>
<dbReference type="Pfam" id="PF10096">
    <property type="entry name" value="DUF2334"/>
    <property type="match status" value="1"/>
</dbReference>
<evidence type="ECO:0000313" key="2">
    <source>
        <dbReference type="Proteomes" id="UP001165283"/>
    </source>
</evidence>
<sequence>MAHLLVSLSGLTDDLAARAGHLADALDQRGVPLTLLVRPCGPDGPLRPGGLVDWLRHRREGGDALVLHGFDHTADPTAARNPIALGRRAEFAALPRHEAGLRLTAARRVLTGVGLRTDSFAPPRWSASPGTVAALTEQGFAVLADEAGVRRLDGAAPPLRGRVLGLRSRSAADVRGPRRLAADATRAARRGEAVRIDVRAVDLGYADRFAAVLAAVDAARAAGAVPADYRLPAAARAA</sequence>
<proteinExistence type="predicted"/>
<dbReference type="Gene3D" id="3.20.20.370">
    <property type="entry name" value="Glycoside hydrolase/deacetylase"/>
    <property type="match status" value="1"/>
</dbReference>
<dbReference type="InterPro" id="IPR018763">
    <property type="entry name" value="DUF2334"/>
</dbReference>
<reference evidence="1" key="1">
    <citation type="submission" date="2021-04" db="EMBL/GenBank/DDBJ databases">
        <title>Pseudonocardia sp. nov., isolated from sandy soil of mangrove forest.</title>
        <authorList>
            <person name="Zan Z."/>
            <person name="Huang R."/>
            <person name="Liu W."/>
        </authorList>
    </citation>
    <scope>NUCLEOTIDE SEQUENCE</scope>
    <source>
        <strain evidence="1">S2-4</strain>
    </source>
</reference>
<keyword evidence="2" id="KW-1185">Reference proteome</keyword>
<evidence type="ECO:0000313" key="1">
    <source>
        <dbReference type="EMBL" id="MCO1659275.1"/>
    </source>
</evidence>
<dbReference type="Proteomes" id="UP001165283">
    <property type="component" value="Unassembled WGS sequence"/>
</dbReference>